<evidence type="ECO:0008006" key="3">
    <source>
        <dbReference type="Google" id="ProtNLM"/>
    </source>
</evidence>
<reference evidence="1 2" key="1">
    <citation type="submission" date="2016-11" db="EMBL/GenBank/DDBJ databases">
        <authorList>
            <person name="Jaros S."/>
            <person name="Januszkiewicz K."/>
            <person name="Wedrychowicz H."/>
        </authorList>
    </citation>
    <scope>NUCLEOTIDE SEQUENCE [LARGE SCALE GENOMIC DNA]</scope>
    <source>
        <strain evidence="1 2">DSM 18119</strain>
    </source>
</reference>
<organism evidence="1 2">
    <name type="scientific">Flavisolibacter ginsengisoli DSM 18119</name>
    <dbReference type="NCBI Taxonomy" id="1121884"/>
    <lineage>
        <taxon>Bacteria</taxon>
        <taxon>Pseudomonadati</taxon>
        <taxon>Bacteroidota</taxon>
        <taxon>Chitinophagia</taxon>
        <taxon>Chitinophagales</taxon>
        <taxon>Chitinophagaceae</taxon>
        <taxon>Flavisolibacter</taxon>
    </lineage>
</organism>
<sequence>MSILNIQERMFSEIKSRLPAQVSLVEEIAAALGVSTDSAYRRIRGEKVLSLEEGYSLCHRYGFSMDNLVNPVSNSYIFTGNFVKTESFSYKEFLNNIYQQVKYMTGFENRELIYLAKDIPLFHHFHTRELAAFKHYFWMRNILHHPDFASKKFRVDDFPGDFYETGKKALDCYNNLHTIEIWNIESINSTIRQVEYYHDTNVFTSEEEIYHVYEAVGKLIDHLERQATNGYKFALDGDPVQPLGRYEMYFNEIVILENSLLAILNGSKIAFLVHNVINILSTRDVAFCDNMYSYIQNLMKKSTLISTVSERERTRFFKYLRQKIANRKQSLKV</sequence>
<dbReference type="STRING" id="1121884.SAMN02745131_03901"/>
<accession>A0A1M5FQ39</accession>
<protein>
    <recommendedName>
        <fullName evidence="3">BetR domain-containing protein</fullName>
    </recommendedName>
</protein>
<gene>
    <name evidence="1" type="ORF">SAMN02745131_03901</name>
</gene>
<name>A0A1M5FQ39_9BACT</name>
<dbReference type="RefSeq" id="WP_072837020.1">
    <property type="nucleotide sequence ID" value="NZ_FQUU01000024.1"/>
</dbReference>
<dbReference type="Proteomes" id="UP000184048">
    <property type="component" value="Unassembled WGS sequence"/>
</dbReference>
<evidence type="ECO:0000313" key="2">
    <source>
        <dbReference type="Proteomes" id="UP000184048"/>
    </source>
</evidence>
<evidence type="ECO:0000313" key="1">
    <source>
        <dbReference type="EMBL" id="SHF93618.1"/>
    </source>
</evidence>
<dbReference type="AlphaFoldDB" id="A0A1M5FQ39"/>
<dbReference type="EMBL" id="FQUU01000024">
    <property type="protein sequence ID" value="SHF93618.1"/>
    <property type="molecule type" value="Genomic_DNA"/>
</dbReference>
<proteinExistence type="predicted"/>
<dbReference type="OrthoDB" id="1098026at2"/>
<keyword evidence="2" id="KW-1185">Reference proteome</keyword>